<protein>
    <recommendedName>
        <fullName evidence="3">PABS domain-containing protein</fullName>
    </recommendedName>
</protein>
<dbReference type="Gene3D" id="3.40.50.150">
    <property type="entry name" value="Vaccinia Virus protein VP39"/>
    <property type="match status" value="1"/>
</dbReference>
<dbReference type="EMBL" id="JOJR01000012">
    <property type="protein sequence ID" value="RCN51604.1"/>
    <property type="molecule type" value="Genomic_DNA"/>
</dbReference>
<evidence type="ECO:0008006" key="3">
    <source>
        <dbReference type="Google" id="ProtNLM"/>
    </source>
</evidence>
<organism evidence="1 2">
    <name type="scientific">Ancylostoma caninum</name>
    <name type="common">Dog hookworm</name>
    <dbReference type="NCBI Taxonomy" id="29170"/>
    <lineage>
        <taxon>Eukaryota</taxon>
        <taxon>Metazoa</taxon>
        <taxon>Ecdysozoa</taxon>
        <taxon>Nematoda</taxon>
        <taxon>Chromadorea</taxon>
        <taxon>Rhabditida</taxon>
        <taxon>Rhabditina</taxon>
        <taxon>Rhabditomorpha</taxon>
        <taxon>Strongyloidea</taxon>
        <taxon>Ancylostomatidae</taxon>
        <taxon>Ancylostomatinae</taxon>
        <taxon>Ancylostoma</taxon>
    </lineage>
</organism>
<proteinExistence type="predicted"/>
<evidence type="ECO:0000313" key="2">
    <source>
        <dbReference type="Proteomes" id="UP000252519"/>
    </source>
</evidence>
<comment type="caution">
    <text evidence="1">The sequence shown here is derived from an EMBL/GenBank/DDBJ whole genome shotgun (WGS) entry which is preliminary data.</text>
</comment>
<keyword evidence="2" id="KW-1185">Reference proteome</keyword>
<accession>A0A368H4V2</accession>
<evidence type="ECO:0000313" key="1">
    <source>
        <dbReference type="EMBL" id="RCN51604.1"/>
    </source>
</evidence>
<gene>
    <name evidence="1" type="ORF">ANCCAN_02271</name>
</gene>
<name>A0A368H4V2_ANCCA</name>
<dbReference type="Proteomes" id="UP000252519">
    <property type="component" value="Unassembled WGS sequence"/>
</dbReference>
<dbReference type="InterPro" id="IPR029063">
    <property type="entry name" value="SAM-dependent_MTases_sf"/>
</dbReference>
<dbReference type="SUPFAM" id="SSF53335">
    <property type="entry name" value="S-adenosyl-L-methionine-dependent methyltransferases"/>
    <property type="match status" value="1"/>
</dbReference>
<dbReference type="STRING" id="29170.A0A368H4V2"/>
<sequence>MDITVVEISSKMVYIARKWYSLEFDDHHRVVIKDGVKFVEGEARKGVKYDAVLVDVCDSSPLLIQPIICPIRTFLGEAFIRNTAKMISTEGLNSYAKITVVLQLTPHFSNYFNYCNIKDTGIGNMIFYCMLKRPLKEKNINVLEFVKNTPL</sequence>
<dbReference type="AlphaFoldDB" id="A0A368H4V2"/>
<reference evidence="1 2" key="1">
    <citation type="submission" date="2014-10" db="EMBL/GenBank/DDBJ databases">
        <title>Draft genome of the hookworm Ancylostoma caninum.</title>
        <authorList>
            <person name="Mitreva M."/>
        </authorList>
    </citation>
    <scope>NUCLEOTIDE SEQUENCE [LARGE SCALE GENOMIC DNA]</scope>
    <source>
        <strain evidence="1 2">Baltimore</strain>
    </source>
</reference>
<dbReference type="OrthoDB" id="2016285at2759"/>